<evidence type="ECO:0000256" key="4">
    <source>
        <dbReference type="ARBA" id="ARBA00012513"/>
    </source>
</evidence>
<dbReference type="AlphaFoldDB" id="A0A9W9TLH6"/>
<evidence type="ECO:0000256" key="15">
    <source>
        <dbReference type="SAM" id="MobiDB-lite"/>
    </source>
</evidence>
<dbReference type="EC" id="2.7.11.1" evidence="4"/>
<sequence length="849" mass="95508">TLLGVSSDRYKHNRGISKLYKAERPQPSLALLSIIATPMSWVVELEIIRKELYVEIQNKEIAESDVTFIPYDRIQEVWAGDRLDRFLRDAHCDPDHGTDQAISDSQIKETRDSLLRMISLLVGIHWSGWSRFKEIFFLHPTAATERRDNNIKNLTYHDLKHESFLGDTPFIDQFLQNRWTYIPIILDGDIKDPFEPGTRLPLVRQDRSLRKGGFGEVTKEMILPNHIILGHSNIQLGLQKHTNSTRLIVARKRFRGDKYAIELRQLRYIQSSLSAHKRIVYPLATVKVGTELNIIMPWADMDLEDYLNGGYRSINPNPPSLGDLIKESGELAAALEFLHGGLQVDSLWPKLPQQGICHADFRPRNILVFKQENKSTGTWGITDFGLSQQSLHSSSRERIDPGFSSTRNSYAAPRGGVYGAPDAHAHLRSDIWSFGCILARVFDLGLEHSLIHRSELDAPRHRPFDWQNIQNSFFEGNPPALKHTVRSWIESLPAQYCQIHSVGLLTGMRDLLLRMLEIDYNNRPKAPEVRRSLHKLCHMVDEPAPESVDPSSVESDLITPNPPRTSSISTIRTSDPPFGVGVLVSSIKSGSVDNVKHSLRGQPDVEEANEGERPLIHAITMGNPSIIQALLEHKPDLDVRTCSSKGETPLHLAISIGDVEVVRVLIDALIQNDFQDSLNEIYEDKKTPLMVAASKGHVAVVSLLLDKKAKPEICTGEDQQNCLHHAVDNISAGADLLSAFVGRMNFDQSPEGLDGYETPMMRHISHGVKERYGTPRVSTLWKEKFEMLKRGGGNVNQKYPLTSLLQLAIDKDKVDIAKVLIEAGAVKSVNLRRATRSMKDVISRTMVMD</sequence>
<evidence type="ECO:0000256" key="9">
    <source>
        <dbReference type="ARBA" id="ARBA00023043"/>
    </source>
</evidence>
<dbReference type="Gene3D" id="1.25.40.20">
    <property type="entry name" value="Ankyrin repeat-containing domain"/>
    <property type="match status" value="1"/>
</dbReference>
<dbReference type="PROSITE" id="PS50297">
    <property type="entry name" value="ANK_REP_REGION"/>
    <property type="match status" value="2"/>
</dbReference>
<dbReference type="Gene3D" id="1.10.510.10">
    <property type="entry name" value="Transferase(Phosphotransferase) domain 1"/>
    <property type="match status" value="1"/>
</dbReference>
<comment type="subunit">
    <text evidence="3">Component of the EKC/KEOPS complex composed of at least BUD32, CGI121, GON7, KAE1 and PCC1; the whole complex dimerizes.</text>
</comment>
<evidence type="ECO:0000256" key="13">
    <source>
        <dbReference type="ARBA" id="ARBA00048679"/>
    </source>
</evidence>
<evidence type="ECO:0000256" key="5">
    <source>
        <dbReference type="ARBA" id="ARBA00013948"/>
    </source>
</evidence>
<keyword evidence="9 14" id="KW-0040">ANK repeat</keyword>
<dbReference type="PROSITE" id="PS50088">
    <property type="entry name" value="ANK_REPEAT"/>
    <property type="match status" value="3"/>
</dbReference>
<evidence type="ECO:0000256" key="7">
    <source>
        <dbReference type="ARBA" id="ARBA00022737"/>
    </source>
</evidence>
<dbReference type="SUPFAM" id="SSF48403">
    <property type="entry name" value="Ankyrin repeat"/>
    <property type="match status" value="1"/>
</dbReference>
<dbReference type="EMBL" id="JAPQKT010000006">
    <property type="protein sequence ID" value="KAJ5227226.1"/>
    <property type="molecule type" value="Genomic_DNA"/>
</dbReference>
<dbReference type="SUPFAM" id="SSF56112">
    <property type="entry name" value="Protein kinase-like (PK-like)"/>
    <property type="match status" value="1"/>
</dbReference>
<evidence type="ECO:0000256" key="11">
    <source>
        <dbReference type="ARBA" id="ARBA00033194"/>
    </source>
</evidence>
<evidence type="ECO:0000313" key="18">
    <source>
        <dbReference type="Proteomes" id="UP001147733"/>
    </source>
</evidence>
<dbReference type="InterPro" id="IPR011009">
    <property type="entry name" value="Kinase-like_dom_sf"/>
</dbReference>
<comment type="function">
    <text evidence="1">Component of the EKC/KEOPS complex that is required for the formation of a threonylcarbamoyl group on adenosine at position 37 (t(6)A37) in tRNAs that read codons beginning with adenine. The complex is probably involved in the transfer of the threonylcarbamoyl moiety of threonylcarbamoyl-AMP (TC-AMP) to the N6 group of A37. BUD32 has ATPase activity in the context of the EKC/KEOPS complex and likely plays a supporting role to the catalytic subunit KAE1. The EKC/KEOPS complex also promotes both telomere uncapping and telomere elongation. The complex is required for efficient recruitment of transcriptional coactivators.</text>
</comment>
<accession>A0A9W9TLH6</accession>
<dbReference type="SMART" id="SM00248">
    <property type="entry name" value="ANK"/>
    <property type="match status" value="5"/>
</dbReference>
<comment type="catalytic activity">
    <reaction evidence="13">
        <text>L-seryl-[protein] + ATP = O-phospho-L-seryl-[protein] + ADP + H(+)</text>
        <dbReference type="Rhea" id="RHEA:17989"/>
        <dbReference type="Rhea" id="RHEA-COMP:9863"/>
        <dbReference type="Rhea" id="RHEA-COMP:11604"/>
        <dbReference type="ChEBI" id="CHEBI:15378"/>
        <dbReference type="ChEBI" id="CHEBI:29999"/>
        <dbReference type="ChEBI" id="CHEBI:30616"/>
        <dbReference type="ChEBI" id="CHEBI:83421"/>
        <dbReference type="ChEBI" id="CHEBI:456216"/>
        <dbReference type="EC" id="2.7.11.1"/>
    </reaction>
</comment>
<evidence type="ECO:0000256" key="10">
    <source>
        <dbReference type="ARBA" id="ARBA00030980"/>
    </source>
</evidence>
<evidence type="ECO:0000259" key="16">
    <source>
        <dbReference type="PROSITE" id="PS50011"/>
    </source>
</evidence>
<organism evidence="17 18">
    <name type="scientific">Penicillium citrinum</name>
    <dbReference type="NCBI Taxonomy" id="5077"/>
    <lineage>
        <taxon>Eukaryota</taxon>
        <taxon>Fungi</taxon>
        <taxon>Dikarya</taxon>
        <taxon>Ascomycota</taxon>
        <taxon>Pezizomycotina</taxon>
        <taxon>Eurotiomycetes</taxon>
        <taxon>Eurotiomycetidae</taxon>
        <taxon>Eurotiales</taxon>
        <taxon>Aspergillaceae</taxon>
        <taxon>Penicillium</taxon>
    </lineage>
</organism>
<dbReference type="GO" id="GO:0004674">
    <property type="term" value="F:protein serine/threonine kinase activity"/>
    <property type="evidence" value="ECO:0007669"/>
    <property type="project" value="UniProtKB-EC"/>
</dbReference>
<dbReference type="PANTHER" id="PTHR24198">
    <property type="entry name" value="ANKYRIN REPEAT AND PROTEIN KINASE DOMAIN-CONTAINING PROTEIN"/>
    <property type="match status" value="1"/>
</dbReference>
<keyword evidence="18" id="KW-1185">Reference proteome</keyword>
<dbReference type="InterPro" id="IPR002110">
    <property type="entry name" value="Ankyrin_rpt"/>
</dbReference>
<protein>
    <recommendedName>
        <fullName evidence="6">EKC/KEOPS complex subunit BUD32</fullName>
        <ecNumber evidence="4">2.7.11.1</ecNumber>
    </recommendedName>
    <alternativeName>
        <fullName evidence="10 11">Atypical Serine/threonine protein kinase BUD32</fullName>
    </alternativeName>
    <alternativeName>
        <fullName evidence="5">EKC/KEOPS complex subunit bud32</fullName>
    </alternativeName>
</protein>
<keyword evidence="7" id="KW-0677">Repeat</keyword>
<keyword evidence="8" id="KW-0158">Chromosome</keyword>
<dbReference type="Proteomes" id="UP001147733">
    <property type="component" value="Unassembled WGS sequence"/>
</dbReference>
<feature type="repeat" description="ANK" evidence="14">
    <location>
        <begin position="645"/>
        <end position="677"/>
    </location>
</feature>
<evidence type="ECO:0000256" key="14">
    <source>
        <dbReference type="PROSITE-ProRule" id="PRU00023"/>
    </source>
</evidence>
<evidence type="ECO:0000256" key="6">
    <source>
        <dbReference type="ARBA" id="ARBA00019973"/>
    </source>
</evidence>
<gene>
    <name evidence="17" type="ORF">N7469_007232</name>
</gene>
<evidence type="ECO:0000256" key="3">
    <source>
        <dbReference type="ARBA" id="ARBA00011534"/>
    </source>
</evidence>
<dbReference type="PROSITE" id="PS00109">
    <property type="entry name" value="PROTEIN_KINASE_TYR"/>
    <property type="match status" value="1"/>
</dbReference>
<name>A0A9W9TLH6_PENCI</name>
<dbReference type="InterPro" id="IPR008266">
    <property type="entry name" value="Tyr_kinase_AS"/>
</dbReference>
<dbReference type="GO" id="GO:0005524">
    <property type="term" value="F:ATP binding"/>
    <property type="evidence" value="ECO:0007669"/>
    <property type="project" value="InterPro"/>
</dbReference>
<dbReference type="RefSeq" id="XP_056499591.1">
    <property type="nucleotide sequence ID" value="XM_056646150.1"/>
</dbReference>
<dbReference type="InterPro" id="IPR000719">
    <property type="entry name" value="Prot_kinase_dom"/>
</dbReference>
<evidence type="ECO:0000256" key="1">
    <source>
        <dbReference type="ARBA" id="ARBA00003747"/>
    </source>
</evidence>
<dbReference type="GO" id="GO:0000781">
    <property type="term" value="C:chromosome, telomeric region"/>
    <property type="evidence" value="ECO:0007669"/>
    <property type="project" value="UniProtKB-SubCell"/>
</dbReference>
<dbReference type="Pfam" id="PF00069">
    <property type="entry name" value="Pkinase"/>
    <property type="match status" value="1"/>
</dbReference>
<feature type="domain" description="Protein kinase" evidence="16">
    <location>
        <begin position="203"/>
        <end position="537"/>
    </location>
</feature>
<feature type="repeat" description="ANK" evidence="14">
    <location>
        <begin position="610"/>
        <end position="642"/>
    </location>
</feature>
<evidence type="ECO:0000256" key="8">
    <source>
        <dbReference type="ARBA" id="ARBA00022895"/>
    </source>
</evidence>
<comment type="caution">
    <text evidence="17">The sequence shown here is derived from an EMBL/GenBank/DDBJ whole genome shotgun (WGS) entry which is preliminary data.</text>
</comment>
<evidence type="ECO:0000256" key="12">
    <source>
        <dbReference type="ARBA" id="ARBA00047899"/>
    </source>
</evidence>
<comment type="catalytic activity">
    <reaction evidence="12">
        <text>L-threonyl-[protein] + ATP = O-phospho-L-threonyl-[protein] + ADP + H(+)</text>
        <dbReference type="Rhea" id="RHEA:46608"/>
        <dbReference type="Rhea" id="RHEA-COMP:11060"/>
        <dbReference type="Rhea" id="RHEA-COMP:11605"/>
        <dbReference type="ChEBI" id="CHEBI:15378"/>
        <dbReference type="ChEBI" id="CHEBI:30013"/>
        <dbReference type="ChEBI" id="CHEBI:30616"/>
        <dbReference type="ChEBI" id="CHEBI:61977"/>
        <dbReference type="ChEBI" id="CHEBI:456216"/>
        <dbReference type="EC" id="2.7.11.1"/>
    </reaction>
</comment>
<proteinExistence type="predicted"/>
<reference evidence="17" key="2">
    <citation type="journal article" date="2023" name="IMA Fungus">
        <title>Comparative genomic study of the Penicillium genus elucidates a diverse pangenome and 15 lateral gene transfer events.</title>
        <authorList>
            <person name="Petersen C."/>
            <person name="Sorensen T."/>
            <person name="Nielsen M.R."/>
            <person name="Sondergaard T.E."/>
            <person name="Sorensen J.L."/>
            <person name="Fitzpatrick D.A."/>
            <person name="Frisvad J.C."/>
            <person name="Nielsen K.L."/>
        </authorList>
    </citation>
    <scope>NUCLEOTIDE SEQUENCE</scope>
    <source>
        <strain evidence="17">IBT 23319</strain>
    </source>
</reference>
<feature type="non-terminal residue" evidence="17">
    <location>
        <position position="1"/>
    </location>
</feature>
<dbReference type="Pfam" id="PF12796">
    <property type="entry name" value="Ank_2"/>
    <property type="match status" value="2"/>
</dbReference>
<evidence type="ECO:0000256" key="2">
    <source>
        <dbReference type="ARBA" id="ARBA00004574"/>
    </source>
</evidence>
<dbReference type="GeneID" id="81385317"/>
<comment type="subcellular location">
    <subcellularLocation>
        <location evidence="2">Chromosome</location>
        <location evidence="2">Telomere</location>
    </subcellularLocation>
</comment>
<dbReference type="PANTHER" id="PTHR24198:SF165">
    <property type="entry name" value="ANKYRIN REPEAT-CONTAINING PROTEIN-RELATED"/>
    <property type="match status" value="1"/>
</dbReference>
<dbReference type="PROSITE" id="PS50011">
    <property type="entry name" value="PROTEIN_KINASE_DOM"/>
    <property type="match status" value="1"/>
</dbReference>
<feature type="region of interest" description="Disordered" evidence="15">
    <location>
        <begin position="543"/>
        <end position="572"/>
    </location>
</feature>
<feature type="repeat" description="ANK" evidence="14">
    <location>
        <begin position="684"/>
        <end position="716"/>
    </location>
</feature>
<keyword evidence="8" id="KW-0779">Telomere</keyword>
<dbReference type="OrthoDB" id="5986190at2759"/>
<dbReference type="InterPro" id="IPR036770">
    <property type="entry name" value="Ankyrin_rpt-contain_sf"/>
</dbReference>
<reference evidence="17" key="1">
    <citation type="submission" date="2022-11" db="EMBL/GenBank/DDBJ databases">
        <authorList>
            <person name="Petersen C."/>
        </authorList>
    </citation>
    <scope>NUCLEOTIDE SEQUENCE</scope>
    <source>
        <strain evidence="17">IBT 23319</strain>
    </source>
</reference>
<evidence type="ECO:0000313" key="17">
    <source>
        <dbReference type="EMBL" id="KAJ5227226.1"/>
    </source>
</evidence>